<dbReference type="EMBL" id="CP119313">
    <property type="protein sequence ID" value="WEK17839.1"/>
    <property type="molecule type" value="Genomic_DNA"/>
</dbReference>
<accession>A0AAJ6B5I8</accession>
<organism evidence="1 2">
    <name type="scientific">Candidatus Pedobacter colombiensis</name>
    <dbReference type="NCBI Taxonomy" id="3121371"/>
    <lineage>
        <taxon>Bacteria</taxon>
        <taxon>Pseudomonadati</taxon>
        <taxon>Bacteroidota</taxon>
        <taxon>Sphingobacteriia</taxon>
        <taxon>Sphingobacteriales</taxon>
        <taxon>Sphingobacteriaceae</taxon>
        <taxon>Pedobacter</taxon>
    </lineage>
</organism>
<proteinExistence type="predicted"/>
<evidence type="ECO:0000313" key="1">
    <source>
        <dbReference type="EMBL" id="WEK17839.1"/>
    </source>
</evidence>
<dbReference type="AlphaFoldDB" id="A0AAJ6B5I8"/>
<name>A0AAJ6B5I8_9SPHI</name>
<reference evidence="1" key="1">
    <citation type="submission" date="2023-03" db="EMBL/GenBank/DDBJ databases">
        <title>Andean soil-derived lignocellulolytic bacterial consortium as a source of novel taxa and putative plastic-active enzymes.</title>
        <authorList>
            <person name="Diaz-Garcia L."/>
            <person name="Chuvochina M."/>
            <person name="Feuerriegel G."/>
            <person name="Bunk B."/>
            <person name="Sproer C."/>
            <person name="Streit W.R."/>
            <person name="Rodriguez L.M."/>
            <person name="Overmann J."/>
            <person name="Jimenez D.J."/>
        </authorList>
    </citation>
    <scope>NUCLEOTIDE SEQUENCE</scope>
    <source>
        <strain evidence="1">MAG 3858</strain>
    </source>
</reference>
<gene>
    <name evidence="1" type="ORF">P0Y49_13630</name>
</gene>
<dbReference type="Proteomes" id="UP001214530">
    <property type="component" value="Chromosome"/>
</dbReference>
<protein>
    <submittedName>
        <fullName evidence="1">Uncharacterized protein</fullName>
    </submittedName>
</protein>
<sequence>MENQMIQIDYESRIIAIEGQCIMDRITRNMLFYGMELAINHGIDLEELLSPDQQVITDVEILIGIDDPGLRILAPFLLQTQHISQAVLLINSLKRESPYQLEEQVGKNKVKRLSGSVEIIEECIIYLIKEHARLYILSIEISAMDPFNEKAFHRNPNSFIDRQYVGDLDVNANLLTAFTNSTYHTINELKRLILLHRKNTNLLIN</sequence>
<evidence type="ECO:0000313" key="2">
    <source>
        <dbReference type="Proteomes" id="UP001214530"/>
    </source>
</evidence>